<evidence type="ECO:0000256" key="2">
    <source>
        <dbReference type="ARBA" id="ARBA00023315"/>
    </source>
</evidence>
<evidence type="ECO:0000256" key="1">
    <source>
        <dbReference type="ARBA" id="ARBA00022679"/>
    </source>
</evidence>
<organism evidence="4 5">
    <name type="scientific">Eiseniibacteriota bacterium</name>
    <dbReference type="NCBI Taxonomy" id="2212470"/>
    <lineage>
        <taxon>Bacteria</taxon>
        <taxon>Candidatus Eiseniibacteriota</taxon>
    </lineage>
</organism>
<dbReference type="EMBL" id="VBOT01000122">
    <property type="protein sequence ID" value="TMQ49469.1"/>
    <property type="molecule type" value="Genomic_DNA"/>
</dbReference>
<keyword evidence="1 4" id="KW-0808">Transferase</keyword>
<evidence type="ECO:0000313" key="5">
    <source>
        <dbReference type="Proteomes" id="UP000320184"/>
    </source>
</evidence>
<dbReference type="PANTHER" id="PTHR43877">
    <property type="entry name" value="AMINOALKYLPHOSPHONATE N-ACETYLTRANSFERASE-RELATED-RELATED"/>
    <property type="match status" value="1"/>
</dbReference>
<feature type="domain" description="N-acetyltransferase" evidence="3">
    <location>
        <begin position="182"/>
        <end position="323"/>
    </location>
</feature>
<dbReference type="PANTHER" id="PTHR43877:SF2">
    <property type="entry name" value="AMINOALKYLPHOSPHONATE N-ACETYLTRANSFERASE-RELATED"/>
    <property type="match status" value="1"/>
</dbReference>
<evidence type="ECO:0000259" key="3">
    <source>
        <dbReference type="PROSITE" id="PS51186"/>
    </source>
</evidence>
<dbReference type="Pfam" id="PF00583">
    <property type="entry name" value="Acetyltransf_1"/>
    <property type="match status" value="2"/>
</dbReference>
<comment type="caution">
    <text evidence="4">The sequence shown here is derived from an EMBL/GenBank/DDBJ whole genome shotgun (WGS) entry which is preliminary data.</text>
</comment>
<evidence type="ECO:0000313" key="4">
    <source>
        <dbReference type="EMBL" id="TMQ49469.1"/>
    </source>
</evidence>
<keyword evidence="2" id="KW-0012">Acyltransferase</keyword>
<dbReference type="GO" id="GO:0016747">
    <property type="term" value="F:acyltransferase activity, transferring groups other than amino-acyl groups"/>
    <property type="evidence" value="ECO:0007669"/>
    <property type="project" value="InterPro"/>
</dbReference>
<sequence>MRHATPRLARGQKRTDAAPMTVELGVFAPGRLEILRRLLSDPSLAPEFEALQGPQGLERVLADPFSGPELRWLAFRDGEPAGFCWAFVIPTREGSFAMLRPGVVARARRTGIGSRLIETASAAVRELAPQCRELCLTAWVPSPEAAGFAARHGYEHARFYWLMERPQHGSAPQVDWPPGVEVETFDGTERALGHWSEAYNRSFAEHYHGALSTPESVRALAAVPGFRPDGVLLAHRTGACVGFCQNQLLPGRGEVATLGVVPEARGIGLGRALLRWGVGWLEHQAAPRVTLTVDGENEGALSLYRSEGFETVRKREIWSRRLP</sequence>
<dbReference type="Gene3D" id="3.40.630.30">
    <property type="match status" value="1"/>
</dbReference>
<proteinExistence type="predicted"/>
<dbReference type="InterPro" id="IPR000182">
    <property type="entry name" value="GNAT_dom"/>
</dbReference>
<dbReference type="CDD" id="cd04301">
    <property type="entry name" value="NAT_SF"/>
    <property type="match status" value="2"/>
</dbReference>
<feature type="domain" description="N-acetyltransferase" evidence="3">
    <location>
        <begin position="22"/>
        <end position="168"/>
    </location>
</feature>
<accession>A0A538SDL5</accession>
<protein>
    <submittedName>
        <fullName evidence="4">GNAT family N-acetyltransferase</fullName>
    </submittedName>
</protein>
<dbReference type="Proteomes" id="UP000320184">
    <property type="component" value="Unassembled WGS sequence"/>
</dbReference>
<dbReference type="AlphaFoldDB" id="A0A538SDL5"/>
<dbReference type="PROSITE" id="PS51186">
    <property type="entry name" value="GNAT"/>
    <property type="match status" value="2"/>
</dbReference>
<gene>
    <name evidence="4" type="ORF">E6K73_09825</name>
</gene>
<dbReference type="InterPro" id="IPR016181">
    <property type="entry name" value="Acyl_CoA_acyltransferase"/>
</dbReference>
<dbReference type="SUPFAM" id="SSF55729">
    <property type="entry name" value="Acyl-CoA N-acyltransferases (Nat)"/>
    <property type="match status" value="2"/>
</dbReference>
<reference evidence="4 5" key="1">
    <citation type="journal article" date="2019" name="Nat. Microbiol.">
        <title>Mediterranean grassland soil C-N compound turnover is dependent on rainfall and depth, and is mediated by genomically divergent microorganisms.</title>
        <authorList>
            <person name="Diamond S."/>
            <person name="Andeer P.F."/>
            <person name="Li Z."/>
            <person name="Crits-Christoph A."/>
            <person name="Burstein D."/>
            <person name="Anantharaman K."/>
            <person name="Lane K.R."/>
            <person name="Thomas B.C."/>
            <person name="Pan C."/>
            <person name="Northen T.R."/>
            <person name="Banfield J.F."/>
        </authorList>
    </citation>
    <scope>NUCLEOTIDE SEQUENCE [LARGE SCALE GENOMIC DNA]</scope>
    <source>
        <strain evidence="4">WS_3</strain>
    </source>
</reference>
<name>A0A538SDL5_UNCEI</name>
<dbReference type="InterPro" id="IPR050832">
    <property type="entry name" value="Bact_Acetyltransf"/>
</dbReference>